<dbReference type="InterPro" id="IPR019494">
    <property type="entry name" value="FIST_C"/>
</dbReference>
<protein>
    <submittedName>
        <fullName evidence="3">Uncharacterized protein</fullName>
    </submittedName>
</protein>
<dbReference type="Pfam" id="PF10442">
    <property type="entry name" value="FIST_C"/>
    <property type="match status" value="1"/>
</dbReference>
<dbReference type="Proteomes" id="UP000231658">
    <property type="component" value="Unassembled WGS sequence"/>
</dbReference>
<dbReference type="EMBL" id="FLYE01000044">
    <property type="protein sequence ID" value="SCA57259.1"/>
    <property type="molecule type" value="Genomic_DNA"/>
</dbReference>
<dbReference type="SMART" id="SM01204">
    <property type="entry name" value="FIST_C"/>
    <property type="match status" value="1"/>
</dbReference>
<reference evidence="3 4" key="1">
    <citation type="submission" date="2016-07" db="EMBL/GenBank/DDBJ databases">
        <authorList>
            <person name="Lefevre C.T."/>
        </authorList>
    </citation>
    <scope>NUCLEOTIDE SEQUENCE [LARGE SCALE GENOMIC DNA]</scope>
    <source>
        <strain evidence="3">PR1</strain>
    </source>
</reference>
<dbReference type="AlphaFoldDB" id="A0A1C3RJ18"/>
<dbReference type="PANTHER" id="PTHR40252">
    <property type="entry name" value="BLR0328 PROTEIN"/>
    <property type="match status" value="1"/>
</dbReference>
<organism evidence="3 4">
    <name type="scientific">Candidatus Terasakiella magnetica</name>
    <dbReference type="NCBI Taxonomy" id="1867952"/>
    <lineage>
        <taxon>Bacteria</taxon>
        <taxon>Pseudomonadati</taxon>
        <taxon>Pseudomonadota</taxon>
        <taxon>Alphaproteobacteria</taxon>
        <taxon>Rhodospirillales</taxon>
        <taxon>Terasakiellaceae</taxon>
        <taxon>Terasakiella</taxon>
    </lineage>
</organism>
<feature type="domain" description="FIST C-domain" evidence="2">
    <location>
        <begin position="230"/>
        <end position="379"/>
    </location>
</feature>
<evidence type="ECO:0000259" key="1">
    <source>
        <dbReference type="SMART" id="SM00897"/>
    </source>
</evidence>
<evidence type="ECO:0000313" key="4">
    <source>
        <dbReference type="Proteomes" id="UP000231658"/>
    </source>
</evidence>
<proteinExistence type="predicted"/>
<name>A0A1C3RJ18_9PROT</name>
<sequence>MVKIATAGNSHSDTLKAVQEAVHDLRIELGENPDYVMVQMNAALDVDVVRPYLHSLWPHCQIHGATSCLGTITDKGVFSAPDAGLALYGVVDEASAYGVGFSAAGDQMGNAAVDALHEALKNIGREGELPDLVWTTCSPGFEEEALQALQKELGADTPIIGGSCADNEIAGNWHLFNQQNFAQNGCVVTVVFNEGLMGNSFQSAYMATEKKAVITSCEKRTIKEIDNTLAGEVYANWVGIELEKERYESLNILGQTTLSPLGRRVGELGGTDMYLMSHPETITPEGYLTVFTDVEVGDELVLMTGDKEMLLNRASRVCSFAKSMGHIERNNIAGAIIVYCAGCMLSVRDDLDDLQKRIAGTLHGAPFITAFTFGEQGQVIAGENCHGNLMVSSLMWGHQ</sequence>
<dbReference type="PANTHER" id="PTHR40252:SF2">
    <property type="entry name" value="BLR0328 PROTEIN"/>
    <property type="match status" value="1"/>
</dbReference>
<keyword evidence="4" id="KW-1185">Reference proteome</keyword>
<dbReference type="OrthoDB" id="179842at2"/>
<accession>A0A1C3RJ18</accession>
<dbReference type="SMART" id="SM00897">
    <property type="entry name" value="FIST"/>
    <property type="match status" value="1"/>
</dbReference>
<evidence type="ECO:0000259" key="2">
    <source>
        <dbReference type="SMART" id="SM01204"/>
    </source>
</evidence>
<dbReference type="STRING" id="1867952.MTBPR1_50015"/>
<dbReference type="RefSeq" id="WP_069189313.1">
    <property type="nucleotide sequence ID" value="NZ_FLYE01000044.1"/>
</dbReference>
<feature type="domain" description="FIST" evidence="1">
    <location>
        <begin position="32"/>
        <end position="229"/>
    </location>
</feature>
<gene>
    <name evidence="3" type="ORF">MTBPR1_50015</name>
</gene>
<dbReference type="InterPro" id="IPR013702">
    <property type="entry name" value="FIST_domain_N"/>
</dbReference>
<dbReference type="Pfam" id="PF08495">
    <property type="entry name" value="FIST"/>
    <property type="match status" value="1"/>
</dbReference>
<evidence type="ECO:0000313" key="3">
    <source>
        <dbReference type="EMBL" id="SCA57259.1"/>
    </source>
</evidence>